<dbReference type="Gene3D" id="3.40.30.10">
    <property type="entry name" value="Glutaredoxin"/>
    <property type="match status" value="1"/>
</dbReference>
<dbReference type="PANTHER" id="PTHR42852">
    <property type="entry name" value="THIOL:DISULFIDE INTERCHANGE PROTEIN DSBE"/>
    <property type="match status" value="1"/>
</dbReference>
<feature type="chain" id="PRO_5001665684" evidence="1">
    <location>
        <begin position="27"/>
        <end position="392"/>
    </location>
</feature>
<dbReference type="Pfam" id="PF00578">
    <property type="entry name" value="AhpC-TSA"/>
    <property type="match status" value="1"/>
</dbReference>
<feature type="domain" description="Alkyl hydroperoxide reductase subunit C/ Thiol specific antioxidant" evidence="2">
    <location>
        <begin position="264"/>
        <end position="376"/>
    </location>
</feature>
<dbReference type="PANTHER" id="PTHR42852:SF17">
    <property type="entry name" value="THIOREDOXIN-LIKE PROTEIN HI_1115"/>
    <property type="match status" value="1"/>
</dbReference>
<dbReference type="CDD" id="cd02966">
    <property type="entry name" value="TlpA_like_family"/>
    <property type="match status" value="1"/>
</dbReference>
<dbReference type="HOGENOM" id="CLU_042529_1_4_10"/>
<evidence type="ECO:0000313" key="4">
    <source>
        <dbReference type="EMBL" id="KDR52881.1"/>
    </source>
</evidence>
<dbReference type="InterPro" id="IPR025380">
    <property type="entry name" value="DUF4369"/>
</dbReference>
<feature type="domain" description="DUF4369" evidence="3">
    <location>
        <begin position="30"/>
        <end position="120"/>
    </location>
</feature>
<name>A0A069QSP5_HOYLO</name>
<accession>A0A069QSP5</accession>
<protein>
    <submittedName>
        <fullName evidence="4">Antioxidant, AhpC/TSA family</fullName>
    </submittedName>
</protein>
<keyword evidence="1" id="KW-0732">Signal</keyword>
<evidence type="ECO:0000259" key="3">
    <source>
        <dbReference type="Pfam" id="PF14289"/>
    </source>
</evidence>
<comment type="caution">
    <text evidence="4">The sequence shown here is derived from an EMBL/GenBank/DDBJ whole genome shotgun (WGS) entry which is preliminary data.</text>
</comment>
<dbReference type="PROSITE" id="PS51257">
    <property type="entry name" value="PROKAR_LIPOPROTEIN"/>
    <property type="match status" value="1"/>
</dbReference>
<organism evidence="4 5">
    <name type="scientific">Hoylesella loescheii DSM 19665 = JCM 12249 = ATCC 15930</name>
    <dbReference type="NCBI Taxonomy" id="1122985"/>
    <lineage>
        <taxon>Bacteria</taxon>
        <taxon>Pseudomonadati</taxon>
        <taxon>Bacteroidota</taxon>
        <taxon>Bacteroidia</taxon>
        <taxon>Bacteroidales</taxon>
        <taxon>Prevotellaceae</taxon>
        <taxon>Hoylesella</taxon>
    </lineage>
</organism>
<dbReference type="PATRIC" id="fig|1122985.7.peg.1063"/>
<keyword evidence="5" id="KW-1185">Reference proteome</keyword>
<evidence type="ECO:0000313" key="5">
    <source>
        <dbReference type="Proteomes" id="UP000027442"/>
    </source>
</evidence>
<dbReference type="InterPro" id="IPR050553">
    <property type="entry name" value="Thioredoxin_ResA/DsbE_sf"/>
</dbReference>
<reference evidence="4 5" key="1">
    <citation type="submission" date="2013-08" db="EMBL/GenBank/DDBJ databases">
        <authorList>
            <person name="Weinstock G."/>
            <person name="Sodergren E."/>
            <person name="Wylie T."/>
            <person name="Fulton L."/>
            <person name="Fulton R."/>
            <person name="Fronick C."/>
            <person name="O'Laughlin M."/>
            <person name="Godfrey J."/>
            <person name="Miner T."/>
            <person name="Herter B."/>
            <person name="Appelbaum E."/>
            <person name="Cordes M."/>
            <person name="Lek S."/>
            <person name="Wollam A."/>
            <person name="Pepin K.H."/>
            <person name="Palsikar V.B."/>
            <person name="Mitreva M."/>
            <person name="Wilson R.K."/>
        </authorList>
    </citation>
    <scope>NUCLEOTIDE SEQUENCE [LARGE SCALE GENOMIC DNA]</scope>
    <source>
        <strain evidence="4 5">ATCC 15930</strain>
    </source>
</reference>
<evidence type="ECO:0000256" key="1">
    <source>
        <dbReference type="SAM" id="SignalP"/>
    </source>
</evidence>
<dbReference type="Proteomes" id="UP000027442">
    <property type="component" value="Unassembled WGS sequence"/>
</dbReference>
<dbReference type="RefSeq" id="WP_018968458.1">
    <property type="nucleotide sequence ID" value="NZ_KB899230.1"/>
</dbReference>
<feature type="signal peptide" evidence="1">
    <location>
        <begin position="1"/>
        <end position="26"/>
    </location>
</feature>
<sequence>MKNKKVSGLLYTAVMGVAVLSLASCAEKKFRVSGTITQAKDSVLYLENMSLNGPKAVDSVKLDENGEFEFKQKAPEAPEFYRLRIANQMVNLAVDSTENITVKAAYPTMSANYEVSGSEECIKIRDLAYMQLELQTHVAAIANSSSLGVQAVEDSVAKVLEVYKNKVKLNYIFKEPMKAYAYYALFQTIVLGNANILIFNPRSSKDDVKVFAAVATSWDTYFPKAERGLNLHNIAIEGMKNVRILENNARQTISADKVQVAGVIDIALTDNHGRLRKLTDLKGKVVLLDFQAFAAEGSLKRIMMMRDIYNKYHDRGFEIYQVSFDPEEHFWKTKTAALPWVSVWDGNGTRSAVLSQYNVQTLPTFFLIDRNNTLQKRDAQIKDLDAEIEALL</sequence>
<gene>
    <name evidence="4" type="ORF">HMPREF1991_01025</name>
</gene>
<dbReference type="AlphaFoldDB" id="A0A069QSP5"/>
<evidence type="ECO:0000259" key="2">
    <source>
        <dbReference type="Pfam" id="PF00578"/>
    </source>
</evidence>
<proteinExistence type="predicted"/>
<dbReference type="InterPro" id="IPR036249">
    <property type="entry name" value="Thioredoxin-like_sf"/>
</dbReference>
<dbReference type="InterPro" id="IPR000866">
    <property type="entry name" value="AhpC/TSA"/>
</dbReference>
<dbReference type="eggNOG" id="COG1225">
    <property type="taxonomic scope" value="Bacteria"/>
</dbReference>
<dbReference type="Pfam" id="PF14289">
    <property type="entry name" value="DUF4369"/>
    <property type="match status" value="1"/>
</dbReference>
<dbReference type="EMBL" id="JNGW01000039">
    <property type="protein sequence ID" value="KDR52881.1"/>
    <property type="molecule type" value="Genomic_DNA"/>
</dbReference>
<dbReference type="SUPFAM" id="SSF52833">
    <property type="entry name" value="Thioredoxin-like"/>
    <property type="match status" value="1"/>
</dbReference>